<accession>C5FGZ4</accession>
<evidence type="ECO:0000313" key="3">
    <source>
        <dbReference type="EMBL" id="EEQ28624.1"/>
    </source>
</evidence>
<gene>
    <name evidence="3" type="ORF">MCYG_01443</name>
</gene>
<proteinExistence type="predicted"/>
<dbReference type="CDD" id="cd18438">
    <property type="entry name" value="BRCT_BRC1_like_rpt4"/>
    <property type="match status" value="1"/>
</dbReference>
<dbReference type="PANTHER" id="PTHR47667">
    <property type="entry name" value="REGULATOR OF TY1 TRANSPOSITION PROTEIN 107"/>
    <property type="match status" value="1"/>
</dbReference>
<reference evidence="4" key="1">
    <citation type="journal article" date="2012" name="MBio">
        <title>Comparative genome analysis of Trichophyton rubrum and related dermatophytes reveals candidate genes involved in infection.</title>
        <authorList>
            <person name="Martinez D.A."/>
            <person name="Oliver B.G."/>
            <person name="Graeser Y."/>
            <person name="Goldberg J.M."/>
            <person name="Li W."/>
            <person name="Martinez-Rossi N.M."/>
            <person name="Monod M."/>
            <person name="Shelest E."/>
            <person name="Barton R.C."/>
            <person name="Birch E."/>
            <person name="Brakhage A.A."/>
            <person name="Chen Z."/>
            <person name="Gurr S.J."/>
            <person name="Heiman D."/>
            <person name="Heitman J."/>
            <person name="Kosti I."/>
            <person name="Rossi A."/>
            <person name="Saif S."/>
            <person name="Samalova M."/>
            <person name="Saunders C.W."/>
            <person name="Shea T."/>
            <person name="Summerbell R.C."/>
            <person name="Xu J."/>
            <person name="Young S."/>
            <person name="Zeng Q."/>
            <person name="Birren B.W."/>
            <person name="Cuomo C.A."/>
            <person name="White T.C."/>
        </authorList>
    </citation>
    <scope>NUCLEOTIDE SEQUENCE [LARGE SCALE GENOMIC DNA]</scope>
    <source>
        <strain evidence="4">ATCC MYA-4605 / CBS 113480</strain>
    </source>
</reference>
<dbReference type="GO" id="GO:1990683">
    <property type="term" value="P:DNA double-strand break attachment to nuclear envelope"/>
    <property type="evidence" value="ECO:0007669"/>
    <property type="project" value="TreeGrafter"/>
</dbReference>
<dbReference type="eggNOG" id="KOG2043">
    <property type="taxonomic scope" value="Eukaryota"/>
</dbReference>
<dbReference type="GO" id="GO:0035361">
    <property type="term" value="C:Cul8-RING ubiquitin ligase complex"/>
    <property type="evidence" value="ECO:0007669"/>
    <property type="project" value="TreeGrafter"/>
</dbReference>
<organism evidence="3 4">
    <name type="scientific">Arthroderma otae (strain ATCC MYA-4605 / CBS 113480)</name>
    <name type="common">Microsporum canis</name>
    <dbReference type="NCBI Taxonomy" id="554155"/>
    <lineage>
        <taxon>Eukaryota</taxon>
        <taxon>Fungi</taxon>
        <taxon>Dikarya</taxon>
        <taxon>Ascomycota</taxon>
        <taxon>Pezizomycotina</taxon>
        <taxon>Eurotiomycetes</taxon>
        <taxon>Eurotiomycetidae</taxon>
        <taxon>Onygenales</taxon>
        <taxon>Arthrodermataceae</taxon>
        <taxon>Microsporum</taxon>
    </lineage>
</organism>
<dbReference type="Gene3D" id="3.40.50.10190">
    <property type="entry name" value="BRCT domain"/>
    <property type="match status" value="6"/>
</dbReference>
<dbReference type="EMBL" id="DS995702">
    <property type="protein sequence ID" value="EEQ28624.1"/>
    <property type="molecule type" value="Genomic_DNA"/>
</dbReference>
<dbReference type="SUPFAM" id="SSF52113">
    <property type="entry name" value="BRCT domain"/>
    <property type="match status" value="4"/>
</dbReference>
<dbReference type="GO" id="GO:0006302">
    <property type="term" value="P:double-strand break repair"/>
    <property type="evidence" value="ECO:0007669"/>
    <property type="project" value="TreeGrafter"/>
</dbReference>
<dbReference type="CDD" id="cd00027">
    <property type="entry name" value="BRCT"/>
    <property type="match status" value="1"/>
</dbReference>
<dbReference type="OrthoDB" id="342264at2759"/>
<dbReference type="AlphaFoldDB" id="C5FGZ4"/>
<feature type="region of interest" description="Disordered" evidence="1">
    <location>
        <begin position="570"/>
        <end position="606"/>
    </location>
</feature>
<dbReference type="Proteomes" id="UP000002035">
    <property type="component" value="Unassembled WGS sequence"/>
</dbReference>
<dbReference type="CDD" id="cd18437">
    <property type="entry name" value="BRCT_BRC1_like_rpt3"/>
    <property type="match status" value="1"/>
</dbReference>
<feature type="domain" description="BRCT" evidence="2">
    <location>
        <begin position="639"/>
        <end position="700"/>
    </location>
</feature>
<dbReference type="SMART" id="SM00292">
    <property type="entry name" value="BRCT"/>
    <property type="match status" value="6"/>
</dbReference>
<name>C5FGZ4_ARTOC</name>
<dbReference type="Pfam" id="PF16770">
    <property type="entry name" value="RTT107_BRCT_5"/>
    <property type="match status" value="1"/>
</dbReference>
<feature type="compositionally biased region" description="Basic and acidic residues" evidence="1">
    <location>
        <begin position="577"/>
        <end position="590"/>
    </location>
</feature>
<evidence type="ECO:0000313" key="4">
    <source>
        <dbReference type="Proteomes" id="UP000002035"/>
    </source>
</evidence>
<dbReference type="GO" id="GO:0005634">
    <property type="term" value="C:nucleus"/>
    <property type="evidence" value="ECO:0007669"/>
    <property type="project" value="TreeGrafter"/>
</dbReference>
<dbReference type="Pfam" id="PF12738">
    <property type="entry name" value="PTCB-BRCT"/>
    <property type="match status" value="1"/>
</dbReference>
<feature type="domain" description="BRCT" evidence="2">
    <location>
        <begin position="100"/>
        <end position="191"/>
    </location>
</feature>
<dbReference type="InterPro" id="IPR036420">
    <property type="entry name" value="BRCT_dom_sf"/>
</dbReference>
<dbReference type="OMA" id="SWLYHLI"/>
<dbReference type="PANTHER" id="PTHR47667:SF1">
    <property type="entry name" value="REGULATOR OF TY1 TRANSPOSITION PROTEIN 107"/>
    <property type="match status" value="1"/>
</dbReference>
<dbReference type="FunFam" id="3.40.50.10190:FF:000048">
    <property type="entry name" value="DNA repair protein Rtt107"/>
    <property type="match status" value="1"/>
</dbReference>
<dbReference type="InterPro" id="IPR001357">
    <property type="entry name" value="BRCT_dom"/>
</dbReference>
<sequence length="845" mass="94074">MAKEGLFSQSRICIICSPQLTLEQAEEISSALQENGAEVVIHQPQSPLPPINEFSHIVSSTIDFQGHDTACDALIPVVKPQWVQMSISKHKLANPRQYNPDPRLFMNDVIVTCEDIPEGDKDAIIGGVLAMGGLYTSRITSSTTHLVTLSMTDKCMATKNRGLPTKIVLPHCRFDDCLKLGKRIDERPYLLPNPEILRPDYHRPLRITKNKDVVGASTPEPNALPDMVTSPGGSRRELNIFKGKTVMISADLGIAERMTNSIEQLIVEGGGKITNQVSKSDIFICRYREGEDYKLASRSGKEVGNLSWLYHLITHNAWTSPLRRLLHYPIARDGIPGFKNFKISLSNYAGEARIYLENLIVAAGAESTKTLKQDNTHLLTAHGNSEKCTAAREWNLHIVNHLWLEESYAKWQQQTVTDPRYTHFPRRTNLSEVVGQTRIDRYAVEENFFPPEPASSIKKPTVMQQKENNASLSRTSKQAKTPVSEQKAATDNAETPGTKPDSTVKNAKKAKDKLPQTPLPSRFANLGKENETPSTTGSRKSKDIAAARLHSLAPDISLYEKETKRAGGVIYGGRRKSAGEPDTTRKRSAEPDSASDSEQAAGTKKLKTAKPPITIRLLITSFTRWIEKPKIEDLERSQLRDLGISVVTDPSRCTHLAAPSIKRTQKFVNALAHAPVIINSDFITDCLEKNELLDPGNYILKDKASEKKYKFSLEKARLRAQENKQQLLSGHTIYCTEKINGGFDAFKSIIEANGGQCVLYRGRSGTTISGRRSAVDTSDQAEAEEVFLISGLDKSSVKLWEKFRTMARDAKRVPKIVRSDWILDIALSQEWRGGDSYEHADEDVV</sequence>
<dbReference type="InterPro" id="IPR053036">
    <property type="entry name" value="CellCycle_DNARepair_Reg"/>
</dbReference>
<feature type="compositionally biased region" description="Polar residues" evidence="1">
    <location>
        <begin position="462"/>
        <end position="505"/>
    </location>
</feature>
<dbReference type="HOGENOM" id="CLU_002149_2_0_1"/>
<feature type="domain" description="BRCT" evidence="2">
    <location>
        <begin position="236"/>
        <end position="313"/>
    </location>
</feature>
<feature type="region of interest" description="Disordered" evidence="1">
    <location>
        <begin position="451"/>
        <end position="542"/>
    </location>
</feature>
<keyword evidence="4" id="KW-1185">Reference proteome</keyword>
<protein>
    <submittedName>
        <fullName evidence="3">BRCT domain-containing protein</fullName>
    </submittedName>
</protein>
<dbReference type="CDD" id="cd18439">
    <property type="entry name" value="BRCT_BRC1_like_rpt6"/>
    <property type="match status" value="1"/>
</dbReference>
<dbReference type="CDD" id="cd17743">
    <property type="entry name" value="BRCT_BRC1_like_rpt5"/>
    <property type="match status" value="1"/>
</dbReference>
<dbReference type="RefSeq" id="XP_002848509.1">
    <property type="nucleotide sequence ID" value="XM_002848463.1"/>
</dbReference>
<dbReference type="GeneID" id="9230647"/>
<feature type="domain" description="BRCT" evidence="2">
    <location>
        <begin position="338"/>
        <end position="410"/>
    </location>
</feature>
<dbReference type="PROSITE" id="PS50172">
    <property type="entry name" value="BRCT"/>
    <property type="match status" value="5"/>
</dbReference>
<dbReference type="Pfam" id="PF00533">
    <property type="entry name" value="BRCT"/>
    <property type="match status" value="1"/>
</dbReference>
<dbReference type="STRING" id="554155.C5FGZ4"/>
<evidence type="ECO:0000259" key="2">
    <source>
        <dbReference type="PROSITE" id="PS50172"/>
    </source>
</evidence>
<evidence type="ECO:0000256" key="1">
    <source>
        <dbReference type="SAM" id="MobiDB-lite"/>
    </source>
</evidence>
<dbReference type="VEuPathDB" id="FungiDB:MCYG_01443"/>
<feature type="domain" description="BRCT" evidence="2">
    <location>
        <begin position="2"/>
        <end position="100"/>
    </location>
</feature>